<feature type="transmembrane region" description="Helical" evidence="1">
    <location>
        <begin position="203"/>
        <end position="224"/>
    </location>
</feature>
<keyword evidence="1" id="KW-1133">Transmembrane helix</keyword>
<evidence type="ECO:0000313" key="2">
    <source>
        <dbReference type="EMBL" id="KKM76548.1"/>
    </source>
</evidence>
<comment type="caution">
    <text evidence="2">The sequence shown here is derived from an EMBL/GenBank/DDBJ whole genome shotgun (WGS) entry which is preliminary data.</text>
</comment>
<feature type="transmembrane region" description="Helical" evidence="1">
    <location>
        <begin position="7"/>
        <end position="26"/>
    </location>
</feature>
<keyword evidence="1" id="KW-0812">Transmembrane</keyword>
<proteinExistence type="predicted"/>
<gene>
    <name evidence="2" type="ORF">LCGC14_1379070</name>
</gene>
<organism evidence="2">
    <name type="scientific">marine sediment metagenome</name>
    <dbReference type="NCBI Taxonomy" id="412755"/>
    <lineage>
        <taxon>unclassified sequences</taxon>
        <taxon>metagenomes</taxon>
        <taxon>ecological metagenomes</taxon>
    </lineage>
</organism>
<feature type="transmembrane region" description="Helical" evidence="1">
    <location>
        <begin position="172"/>
        <end position="191"/>
    </location>
</feature>
<sequence length="299" mass="33069">MKKKTIGIFISIVSLIFISVFIYGTGKPEYGSDFSSCHGTPSNISIEITGSEEISANISSYINFTIIATGENLFVLSMPGIFDNDLFLDLPTDEITDNSLLDLDLTPNIIEVDFNITTPATEGYYTLFIMAAKESFDGDDLAYVSVYVTVGGIDGPPPSTEDSPLALFLANYNYYLGGLTIIFLSIGIIFFQINLSKKRESKIHGIFMIIGFILTTVNIFLILNDTMDFTFKSMELTNNQIISQLIHTIVGSIGYITGIVVLFGTFTYVPGSKMKLFAYIMLLAWTFNFVFEFFMPTGG</sequence>
<dbReference type="EMBL" id="LAZR01008793">
    <property type="protein sequence ID" value="KKM76548.1"/>
    <property type="molecule type" value="Genomic_DNA"/>
</dbReference>
<accession>A0A0F9K3L1</accession>
<reference evidence="2" key="1">
    <citation type="journal article" date="2015" name="Nature">
        <title>Complex archaea that bridge the gap between prokaryotes and eukaryotes.</title>
        <authorList>
            <person name="Spang A."/>
            <person name="Saw J.H."/>
            <person name="Jorgensen S.L."/>
            <person name="Zaremba-Niedzwiedzka K."/>
            <person name="Martijn J."/>
            <person name="Lind A.E."/>
            <person name="van Eijk R."/>
            <person name="Schleper C."/>
            <person name="Guy L."/>
            <person name="Ettema T.J."/>
        </authorList>
    </citation>
    <scope>NUCLEOTIDE SEQUENCE</scope>
</reference>
<feature type="transmembrane region" description="Helical" evidence="1">
    <location>
        <begin position="276"/>
        <end position="295"/>
    </location>
</feature>
<dbReference type="AlphaFoldDB" id="A0A0F9K3L1"/>
<protein>
    <submittedName>
        <fullName evidence="2">Uncharacterized protein</fullName>
    </submittedName>
</protein>
<keyword evidence="1" id="KW-0472">Membrane</keyword>
<evidence type="ECO:0000256" key="1">
    <source>
        <dbReference type="SAM" id="Phobius"/>
    </source>
</evidence>
<name>A0A0F9K3L1_9ZZZZ</name>
<feature type="transmembrane region" description="Helical" evidence="1">
    <location>
        <begin position="244"/>
        <end position="269"/>
    </location>
</feature>